<evidence type="ECO:0000313" key="5">
    <source>
        <dbReference type="Proteomes" id="UP000595691"/>
    </source>
</evidence>
<dbReference type="Gene3D" id="1.10.10.10">
    <property type="entry name" value="Winged helix-like DNA-binding domain superfamily/Winged helix DNA-binding domain"/>
    <property type="match status" value="1"/>
</dbReference>
<keyword evidence="1" id="KW-1133">Transmembrane helix</keyword>
<evidence type="ECO:0000259" key="3">
    <source>
        <dbReference type="Pfam" id="PF13786"/>
    </source>
</evidence>
<accession>A0ABX7E2I6</accession>
<evidence type="ECO:0000313" key="4">
    <source>
        <dbReference type="EMBL" id="QQZ09012.1"/>
    </source>
</evidence>
<reference evidence="4 5" key="1">
    <citation type="submission" date="2020-11" db="EMBL/GenBank/DDBJ databases">
        <title>Taxonomic evaluation of the Bacillus sporothermodurans group of bacteria based on whole genome sequences.</title>
        <authorList>
            <person name="Fiedler G."/>
            <person name="Herbstmann A.-D."/>
            <person name="Doll E."/>
            <person name="Wenning M."/>
            <person name="Brinks E."/>
            <person name="Kabisch J."/>
            <person name="Breitenwieser F."/>
            <person name="Lappann M."/>
            <person name="Boehnlein C."/>
            <person name="Franz C."/>
        </authorList>
    </citation>
    <scope>NUCLEOTIDE SEQUENCE [LARGE SCALE GENOMIC DNA]</scope>
    <source>
        <strain evidence="4 5">JCM 19841</strain>
    </source>
</reference>
<dbReference type="Proteomes" id="UP000595691">
    <property type="component" value="Chromosome"/>
</dbReference>
<dbReference type="InterPro" id="IPR036388">
    <property type="entry name" value="WH-like_DNA-bd_sf"/>
</dbReference>
<proteinExistence type="predicted"/>
<protein>
    <submittedName>
        <fullName evidence="4">DUF4179 domain-containing protein</fullName>
    </submittedName>
</protein>
<dbReference type="EMBL" id="CP065425">
    <property type="protein sequence ID" value="QQZ09012.1"/>
    <property type="molecule type" value="Genomic_DNA"/>
</dbReference>
<name>A0ABX7E2I6_9BACI</name>
<keyword evidence="5" id="KW-1185">Reference proteome</keyword>
<dbReference type="InterPro" id="IPR025436">
    <property type="entry name" value="DUF4179"/>
</dbReference>
<evidence type="ECO:0000256" key="1">
    <source>
        <dbReference type="SAM" id="Phobius"/>
    </source>
</evidence>
<feature type="transmembrane region" description="Helical" evidence="1">
    <location>
        <begin position="256"/>
        <end position="282"/>
    </location>
</feature>
<dbReference type="Gene3D" id="2.60.40.1630">
    <property type="entry name" value="bacillus anthracis domain"/>
    <property type="match status" value="1"/>
</dbReference>
<evidence type="ECO:0000259" key="2">
    <source>
        <dbReference type="Pfam" id="PF04545"/>
    </source>
</evidence>
<gene>
    <name evidence="4" type="ORF">I5776_18800</name>
</gene>
<feature type="domain" description="RNA polymerase sigma-70 region 4" evidence="2">
    <location>
        <begin position="108"/>
        <end position="157"/>
    </location>
</feature>
<feature type="domain" description="DUF4179" evidence="3">
    <location>
        <begin position="249"/>
        <end position="332"/>
    </location>
</feature>
<dbReference type="CDD" id="cd06171">
    <property type="entry name" value="Sigma70_r4"/>
    <property type="match status" value="1"/>
</dbReference>
<sequence length="694" mass="80406">MMIPTKIEPALITTKREKGMESIIDWFDLHKQSFYILGWSYLRNQKQMGELFYRTIIKVLKELPQLKKETSFETSVTSIFIQTCRELSTDRSLQAVEEGSPQQELFNALHQLKENEREALVLTYLIGHTHEEVSHLLQVSIEKLKELLFFGIQSLRKGVGYEQSFNGCNDYHRYYIDYLEKNLDRAKKIDFEVHMHNCQDCQEDLASFQRVMVTILNSKRIIEDLHVPSDFMENVKARLLEKEKIRELKNNKRKKIGIAIASFFALLIGIGIFTGSFTNLYYTWTEEDQELRTFLQKGLGERLNLEAESNGIKIKIKSAIADDIQTLVFYEIVDTREDGQFFIDFGEGVSVENEIETNTEANMRFYPPDLKSDLNNKEKNVYHGKISLQPLLKDKGTIKLTITKLLKLVRNSSDKNSLWGFEDMEEAETGKWNFEIPVTKRPSIEYTLRGETVVEGIPVRFDKLTIAPTTTVLDYAVNNKRTDKRVEFLNLDNLEVNNKKVKVDLYGASFLDQNTDWSTFQANFDPLFGEKPKEVNAQFNSAQLSFKDEKTIELDASKEYPQTFEYAGSKISIDKVKVGQPTEVVVSNSEIKNRAYESLDLEIFGDDKNDLSSIENENQGVLVDKNGNEYDMNENPVAYEMVEQPRYFETVYKMTLRTDNAKEKVIPKRLVIHGYNTMKYMDDVVKVSVKHKMK</sequence>
<dbReference type="InterPro" id="IPR013324">
    <property type="entry name" value="RNA_pol_sigma_r3/r4-like"/>
</dbReference>
<keyword evidence="1" id="KW-0472">Membrane</keyword>
<dbReference type="SUPFAM" id="SSF88659">
    <property type="entry name" value="Sigma3 and sigma4 domains of RNA polymerase sigma factors"/>
    <property type="match status" value="1"/>
</dbReference>
<dbReference type="Pfam" id="PF13786">
    <property type="entry name" value="DUF4179"/>
    <property type="match status" value="1"/>
</dbReference>
<organism evidence="4 5">
    <name type="scientific">Heyndrickxia vini</name>
    <dbReference type="NCBI Taxonomy" id="1476025"/>
    <lineage>
        <taxon>Bacteria</taxon>
        <taxon>Bacillati</taxon>
        <taxon>Bacillota</taxon>
        <taxon>Bacilli</taxon>
        <taxon>Bacillales</taxon>
        <taxon>Bacillaceae</taxon>
        <taxon>Heyndrickxia</taxon>
    </lineage>
</organism>
<keyword evidence="1" id="KW-0812">Transmembrane</keyword>
<dbReference type="InterPro" id="IPR007630">
    <property type="entry name" value="RNA_pol_sigma70_r4"/>
</dbReference>
<dbReference type="Pfam" id="PF04545">
    <property type="entry name" value="Sigma70_r4"/>
    <property type="match status" value="1"/>
</dbReference>